<comment type="caution">
    <text evidence="1">The sequence shown here is derived from an EMBL/GenBank/DDBJ whole genome shotgun (WGS) entry which is preliminary data.</text>
</comment>
<gene>
    <name evidence="1" type="ORF">D8867_10215</name>
</gene>
<dbReference type="PIRSF" id="PIRSF034934">
    <property type="entry name" value="AbiF_AbiD"/>
    <property type="match status" value="1"/>
</dbReference>
<evidence type="ECO:0000313" key="2">
    <source>
        <dbReference type="Proteomes" id="UP000273998"/>
    </source>
</evidence>
<dbReference type="Proteomes" id="UP000273998">
    <property type="component" value="Unassembled WGS sequence"/>
</dbReference>
<dbReference type="EMBL" id="RJNF01000041">
    <property type="protein sequence ID" value="RSI53655.1"/>
    <property type="molecule type" value="Genomic_DNA"/>
</dbReference>
<accession>A0AAX1Y8T6</accession>
<dbReference type="InterPro" id="IPR011664">
    <property type="entry name" value="Abi_system_AbiD/AbiF-like"/>
</dbReference>
<evidence type="ECO:0000313" key="1">
    <source>
        <dbReference type="EMBL" id="RSI53655.1"/>
    </source>
</evidence>
<dbReference type="RefSeq" id="WP_125411976.1">
    <property type="nucleotide sequence ID" value="NZ_JALDUD010000014.1"/>
</dbReference>
<name>A0AAX1Y8T6_STRSL</name>
<proteinExistence type="predicted"/>
<protein>
    <submittedName>
        <fullName evidence="1">Abi-like protein</fullName>
    </submittedName>
</protein>
<reference evidence="1 2" key="1">
    <citation type="submission" date="2018-11" db="EMBL/GenBank/DDBJ databases">
        <title>Species Designations Belie Phenotypic and Genotypic Heterogeneity in Oral Streptococci.</title>
        <authorList>
            <person name="Velsko I."/>
        </authorList>
    </citation>
    <scope>NUCLEOTIDE SEQUENCE [LARGE SCALE GENOMIC DNA]</scope>
    <source>
        <strain evidence="1 2">BCC42</strain>
    </source>
</reference>
<dbReference type="AlphaFoldDB" id="A0AAX1Y8T6"/>
<organism evidence="1 2">
    <name type="scientific">Streptococcus salivarius</name>
    <dbReference type="NCBI Taxonomy" id="1304"/>
    <lineage>
        <taxon>Bacteria</taxon>
        <taxon>Bacillati</taxon>
        <taxon>Bacillota</taxon>
        <taxon>Bacilli</taxon>
        <taxon>Lactobacillales</taxon>
        <taxon>Streptococcaceae</taxon>
        <taxon>Streptococcus</taxon>
    </lineage>
</organism>
<dbReference type="Pfam" id="PF07751">
    <property type="entry name" value="Abi_2"/>
    <property type="match status" value="1"/>
</dbReference>
<dbReference type="InterPro" id="IPR017034">
    <property type="entry name" value="Abi_system_AbiD/AbiF"/>
</dbReference>
<sequence>MVPKSLKLEDQLDLFEKRGMILTDKKKNLEKLKHISYYRLKDFAAPYGHITMYGEVPVLKYCDITFDDVVNRYYRDKNLRINLFHAIEKIEVSLKRNISYLLGSKYGAYGYLDFSNWCDKKHSRYEIEKKQFFFKRDLLKSVTRSKIHDLKNDKNFNEDEFPSIWIATEVMMFGTLVNLVEIMSKSNQRKLADFYNCTNKELVSWLKCLNLVRNVCAHNSNIIDIQLKTRPILRAEWIDRYLYTVKDKAGNEIVTNRIAAIILITISLVKEINKRYRWKSIRSNLASICLVPDKVLSDKNANLLGFADSHDALDLKSFAIGKY</sequence>